<dbReference type="PANTHER" id="PTHR30071">
    <property type="entry name" value="HEME EXPORTER PROTEIN C"/>
    <property type="match status" value="1"/>
</dbReference>
<comment type="function">
    <text evidence="1 9">Required for the export of heme to the periplasm for the biogenesis of c-type cytochromes.</text>
</comment>
<gene>
    <name evidence="9" type="primary">ccmC</name>
    <name evidence="11" type="ORF">NJ75_03909</name>
</gene>
<feature type="transmembrane region" description="Helical" evidence="9">
    <location>
        <begin position="241"/>
        <end position="262"/>
    </location>
</feature>
<evidence type="ECO:0000256" key="4">
    <source>
        <dbReference type="ARBA" id="ARBA00016463"/>
    </source>
</evidence>
<evidence type="ECO:0000256" key="8">
    <source>
        <dbReference type="ARBA" id="ARBA00023136"/>
    </source>
</evidence>
<keyword evidence="9" id="KW-0997">Cell inner membrane</keyword>
<accession>A0A0B8ZY86</accession>
<dbReference type="GO" id="GO:0015232">
    <property type="term" value="F:heme transmembrane transporter activity"/>
    <property type="evidence" value="ECO:0007669"/>
    <property type="project" value="InterPro"/>
</dbReference>
<evidence type="ECO:0000256" key="3">
    <source>
        <dbReference type="ARBA" id="ARBA00005840"/>
    </source>
</evidence>
<evidence type="ECO:0000256" key="1">
    <source>
        <dbReference type="ARBA" id="ARBA00002442"/>
    </source>
</evidence>
<name>A0A0B8ZY86_9SPHN</name>
<reference evidence="11 12" key="1">
    <citation type="submission" date="2014-10" db="EMBL/GenBank/DDBJ databases">
        <title>Draft genome sequence of Novosphingobium subterraneum DSM 12447.</title>
        <authorList>
            <person name="Gan H.M."/>
            <person name="Gan H.Y."/>
            <person name="Savka M.A."/>
        </authorList>
    </citation>
    <scope>NUCLEOTIDE SEQUENCE [LARGE SCALE GENOMIC DNA]</scope>
    <source>
        <strain evidence="11 12">DSM 12447</strain>
    </source>
</reference>
<dbReference type="InterPro" id="IPR002541">
    <property type="entry name" value="Cyt_c_assembly"/>
</dbReference>
<dbReference type="GO" id="GO:0005886">
    <property type="term" value="C:plasma membrane"/>
    <property type="evidence" value="ECO:0007669"/>
    <property type="project" value="UniProtKB-SubCell"/>
</dbReference>
<evidence type="ECO:0000313" key="11">
    <source>
        <dbReference type="EMBL" id="KHS43277.1"/>
    </source>
</evidence>
<dbReference type="Pfam" id="PF01578">
    <property type="entry name" value="Cytochrom_C_asm"/>
    <property type="match status" value="1"/>
</dbReference>
<evidence type="ECO:0000313" key="12">
    <source>
        <dbReference type="Proteomes" id="UP000031338"/>
    </source>
</evidence>
<organism evidence="11 12">
    <name type="scientific">Novosphingobium subterraneum</name>
    <dbReference type="NCBI Taxonomy" id="48936"/>
    <lineage>
        <taxon>Bacteria</taxon>
        <taxon>Pseudomonadati</taxon>
        <taxon>Pseudomonadota</taxon>
        <taxon>Alphaproteobacteria</taxon>
        <taxon>Sphingomonadales</taxon>
        <taxon>Sphingomonadaceae</taxon>
        <taxon>Novosphingobium</taxon>
    </lineage>
</organism>
<dbReference type="GO" id="GO:0017004">
    <property type="term" value="P:cytochrome complex assembly"/>
    <property type="evidence" value="ECO:0007669"/>
    <property type="project" value="UniProtKB-KW"/>
</dbReference>
<keyword evidence="12" id="KW-1185">Reference proteome</keyword>
<feature type="transmembrane region" description="Helical" evidence="9">
    <location>
        <begin position="133"/>
        <end position="154"/>
    </location>
</feature>
<feature type="transmembrane region" description="Helical" evidence="9">
    <location>
        <begin position="101"/>
        <end position="121"/>
    </location>
</feature>
<evidence type="ECO:0000259" key="10">
    <source>
        <dbReference type="Pfam" id="PF01578"/>
    </source>
</evidence>
<evidence type="ECO:0000256" key="6">
    <source>
        <dbReference type="ARBA" id="ARBA00022748"/>
    </source>
</evidence>
<dbReference type="PANTHER" id="PTHR30071:SF1">
    <property type="entry name" value="CYTOCHROME B_B6 PROTEIN-RELATED"/>
    <property type="match status" value="1"/>
</dbReference>
<dbReference type="EMBL" id="JRVC01000023">
    <property type="protein sequence ID" value="KHS43277.1"/>
    <property type="molecule type" value="Genomic_DNA"/>
</dbReference>
<comment type="subcellular location">
    <subcellularLocation>
        <location evidence="9">Cell inner membrane</location>
    </subcellularLocation>
    <subcellularLocation>
        <location evidence="2">Membrane</location>
        <topology evidence="2">Multi-pass membrane protein</topology>
    </subcellularLocation>
</comment>
<evidence type="ECO:0000256" key="7">
    <source>
        <dbReference type="ARBA" id="ARBA00022989"/>
    </source>
</evidence>
<sequence length="283" mass="30476">MSYRLLVRLGAIALAPWRGKWQSDNGPAAGVAGRRIRFPAPMHGFANPARFLRLARWMMPLLLVSGLLLSMGAVLYGAIVVPPDRLMGDTVRILFIHVPAAWLGMAGWSTIAIASLVELVWRHPLAAIAGRAAAVPGATFTAICLATGSIWARPTWGTWWVWDGRLTSFLVLLFLYFGYIALSGAAQRDMAGGGGGSRITAIFGLVGAINIPIINRSVVWWNSLHQPPSITAGKSAIDGTFLWPLLIAALGFSLVFGGVVLARMRTLLADIQAEARLRRKAMA</sequence>
<keyword evidence="7 9" id="KW-1133">Transmembrane helix</keyword>
<feature type="transmembrane region" description="Helical" evidence="9">
    <location>
        <begin position="166"/>
        <end position="187"/>
    </location>
</feature>
<dbReference type="Proteomes" id="UP000031338">
    <property type="component" value="Unassembled WGS sequence"/>
</dbReference>
<dbReference type="GO" id="GO:0020037">
    <property type="term" value="F:heme binding"/>
    <property type="evidence" value="ECO:0007669"/>
    <property type="project" value="InterPro"/>
</dbReference>
<dbReference type="AlphaFoldDB" id="A0A0B8ZY86"/>
<dbReference type="STRING" id="48936.NJ75_03909"/>
<keyword evidence="9" id="KW-1003">Cell membrane</keyword>
<proteinExistence type="inferred from homology"/>
<dbReference type="InterPro" id="IPR045062">
    <property type="entry name" value="Cyt_c_biogenesis_CcsA/CcmC"/>
</dbReference>
<keyword evidence="5 9" id="KW-0812">Transmembrane</keyword>
<feature type="transmembrane region" description="Helical" evidence="9">
    <location>
        <begin position="199"/>
        <end position="221"/>
    </location>
</feature>
<dbReference type="NCBIfam" id="TIGR01191">
    <property type="entry name" value="ccmC"/>
    <property type="match status" value="1"/>
</dbReference>
<comment type="similarity">
    <text evidence="3 9">Belongs to the CcmC/CycZ/HelC family.</text>
</comment>
<keyword evidence="6 9" id="KW-0201">Cytochrome c-type biogenesis</keyword>
<feature type="transmembrane region" description="Helical" evidence="9">
    <location>
        <begin position="60"/>
        <end position="81"/>
    </location>
</feature>
<dbReference type="PRINTS" id="PR01386">
    <property type="entry name" value="CCMCBIOGNSIS"/>
</dbReference>
<dbReference type="PATRIC" id="fig|48936.3.peg.3941"/>
<keyword evidence="9" id="KW-0813">Transport</keyword>
<evidence type="ECO:0000256" key="5">
    <source>
        <dbReference type="ARBA" id="ARBA00022692"/>
    </source>
</evidence>
<comment type="caution">
    <text evidence="11">The sequence shown here is derived from an EMBL/GenBank/DDBJ whole genome shotgun (WGS) entry which is preliminary data.</text>
</comment>
<protein>
    <recommendedName>
        <fullName evidence="4 9">Heme exporter protein C</fullName>
    </recommendedName>
    <alternativeName>
        <fullName evidence="9">Cytochrome c-type biogenesis protein</fullName>
    </alternativeName>
</protein>
<evidence type="ECO:0000256" key="9">
    <source>
        <dbReference type="RuleBase" id="RU364092"/>
    </source>
</evidence>
<evidence type="ECO:0000256" key="2">
    <source>
        <dbReference type="ARBA" id="ARBA00004141"/>
    </source>
</evidence>
<dbReference type="InterPro" id="IPR003557">
    <property type="entry name" value="Cyt_c_biogenesis_CcmC"/>
</dbReference>
<keyword evidence="8 9" id="KW-0472">Membrane</keyword>
<feature type="domain" description="Cytochrome c assembly protein" evidence="10">
    <location>
        <begin position="61"/>
        <end position="225"/>
    </location>
</feature>